<accession>A0A1I5BNG7</accession>
<dbReference type="STRING" id="995034.SAMN05216219_1997"/>
<reference evidence="2" key="1">
    <citation type="submission" date="2016-10" db="EMBL/GenBank/DDBJ databases">
        <authorList>
            <person name="Varghese N."/>
            <person name="Submissions S."/>
        </authorList>
    </citation>
    <scope>NUCLEOTIDE SEQUENCE [LARGE SCALE GENOMIC DNA]</scope>
    <source>
        <strain evidence="2">CGMCC 1.11101</strain>
    </source>
</reference>
<dbReference type="Gene3D" id="3.40.50.300">
    <property type="entry name" value="P-loop containing nucleotide triphosphate hydrolases"/>
    <property type="match status" value="1"/>
</dbReference>
<dbReference type="InterPro" id="IPR027417">
    <property type="entry name" value="P-loop_NTPase"/>
</dbReference>
<organism evidence="1 2">
    <name type="scientific">Mycetocola miduiensis</name>
    <dbReference type="NCBI Taxonomy" id="995034"/>
    <lineage>
        <taxon>Bacteria</taxon>
        <taxon>Bacillati</taxon>
        <taxon>Actinomycetota</taxon>
        <taxon>Actinomycetes</taxon>
        <taxon>Micrococcales</taxon>
        <taxon>Microbacteriaceae</taxon>
        <taxon>Mycetocola</taxon>
    </lineage>
</organism>
<proteinExistence type="predicted"/>
<dbReference type="RefSeq" id="WP_090710967.1">
    <property type="nucleotide sequence ID" value="NZ_FOVM01000005.1"/>
</dbReference>
<keyword evidence="1" id="KW-0808">Transferase</keyword>
<keyword evidence="1" id="KW-0418">Kinase</keyword>
<dbReference type="EMBL" id="FOVM01000005">
    <property type="protein sequence ID" value="SFN76207.1"/>
    <property type="molecule type" value="Genomic_DNA"/>
</dbReference>
<protein>
    <submittedName>
        <fullName evidence="1">Uridine kinase</fullName>
    </submittedName>
</protein>
<dbReference type="SUPFAM" id="SSF52540">
    <property type="entry name" value="P-loop containing nucleoside triphosphate hydrolases"/>
    <property type="match status" value="1"/>
</dbReference>
<evidence type="ECO:0000313" key="2">
    <source>
        <dbReference type="Proteomes" id="UP000198867"/>
    </source>
</evidence>
<dbReference type="AlphaFoldDB" id="A0A1I5BNG7"/>
<dbReference type="GO" id="GO:0016301">
    <property type="term" value="F:kinase activity"/>
    <property type="evidence" value="ECO:0007669"/>
    <property type="project" value="UniProtKB-KW"/>
</dbReference>
<keyword evidence="2" id="KW-1185">Reference proteome</keyword>
<evidence type="ECO:0000313" key="1">
    <source>
        <dbReference type="EMBL" id="SFN76207.1"/>
    </source>
</evidence>
<sequence length="224" mass="25250">MRLVTTPRVDLLRELRAEILHNYRVGRVLIAVDGISGSGTAAFADDLAEVFREEDRAVFRASIDDFHRPREDRYSRGRDSGEGYYSDSFDYSLFRRVLIEPFRMAGSAGFQLAGFDEERNTGEEARWATGPKDAFLLVDGVFLHRPELRGLWHYSVWLDVPVDEAYRRLNESIGADRRPDAASNARYVGGQALYTIDAAPRGQASVVIDNADEAHPTRSFLDSC</sequence>
<dbReference type="Proteomes" id="UP000198867">
    <property type="component" value="Unassembled WGS sequence"/>
</dbReference>
<dbReference type="OrthoDB" id="572586at2"/>
<gene>
    <name evidence="1" type="ORF">SAMN05216219_1997</name>
</gene>
<name>A0A1I5BNG7_9MICO</name>